<evidence type="ECO:0000313" key="3">
    <source>
        <dbReference type="Proteomes" id="UP000289708"/>
    </source>
</evidence>
<dbReference type="EMBL" id="RYFI01000001">
    <property type="protein sequence ID" value="RXF75464.1"/>
    <property type="molecule type" value="Genomic_DNA"/>
</dbReference>
<keyword evidence="3" id="KW-1185">Reference proteome</keyword>
<feature type="region of interest" description="Disordered" evidence="1">
    <location>
        <begin position="122"/>
        <end position="141"/>
    </location>
</feature>
<dbReference type="AlphaFoldDB" id="A0A4Q0MP05"/>
<proteinExistence type="predicted"/>
<name>A0A4Q0MP05_9HYPH</name>
<evidence type="ECO:0000256" key="1">
    <source>
        <dbReference type="SAM" id="MobiDB-lite"/>
    </source>
</evidence>
<dbReference type="Proteomes" id="UP000289708">
    <property type="component" value="Unassembled WGS sequence"/>
</dbReference>
<reference evidence="2 3" key="1">
    <citation type="submission" date="2018-12" db="EMBL/GenBank/DDBJ databases">
        <title>bacterium Hansschlegelia zhihuaiae S113.</title>
        <authorList>
            <person name="He J."/>
        </authorList>
    </citation>
    <scope>NUCLEOTIDE SEQUENCE [LARGE SCALE GENOMIC DNA]</scope>
    <source>
        <strain evidence="2 3">S 113</strain>
    </source>
</reference>
<dbReference type="RefSeq" id="WP_128775643.1">
    <property type="nucleotide sequence ID" value="NZ_RYFI01000001.1"/>
</dbReference>
<comment type="caution">
    <text evidence="2">The sequence shown here is derived from an EMBL/GenBank/DDBJ whole genome shotgun (WGS) entry which is preliminary data.</text>
</comment>
<gene>
    <name evidence="2" type="ORF">EK403_00985</name>
</gene>
<sequence>MASERNRRPANAPTSPETLAEARRLYETDGLTLAGIGERVGLHGVTVCRLAKKHGWRRPAAAEKRRALVSAIRTKVDREIAEVERVLSADGAPGAAVERSARTLASLVKTLRELARIDEDDARKAAGRRGAESGEDEDDAVADLDALRDALARRLDRLREEHEA</sequence>
<organism evidence="2 3">
    <name type="scientific">Hansschlegelia zhihuaiae</name>
    <dbReference type="NCBI Taxonomy" id="405005"/>
    <lineage>
        <taxon>Bacteria</taxon>
        <taxon>Pseudomonadati</taxon>
        <taxon>Pseudomonadota</taxon>
        <taxon>Alphaproteobacteria</taxon>
        <taxon>Hyphomicrobiales</taxon>
        <taxon>Methylopilaceae</taxon>
        <taxon>Hansschlegelia</taxon>
    </lineage>
</organism>
<feature type="compositionally biased region" description="Basic and acidic residues" evidence="1">
    <location>
        <begin position="122"/>
        <end position="132"/>
    </location>
</feature>
<protein>
    <submittedName>
        <fullName evidence="2">Uncharacterized protein</fullName>
    </submittedName>
</protein>
<evidence type="ECO:0000313" key="2">
    <source>
        <dbReference type="EMBL" id="RXF75464.1"/>
    </source>
</evidence>
<accession>A0A4Q0MP05</accession>
<dbReference type="OrthoDB" id="8004339at2"/>